<comment type="caution">
    <text evidence="2">The sequence shown here is derived from an EMBL/GenBank/DDBJ whole genome shotgun (WGS) entry which is preliminary data.</text>
</comment>
<keyword evidence="3" id="KW-1185">Reference proteome</keyword>
<evidence type="ECO:0000313" key="3">
    <source>
        <dbReference type="Proteomes" id="UP000031057"/>
    </source>
</evidence>
<reference evidence="2 3" key="1">
    <citation type="submission" date="2014-10" db="EMBL/GenBank/DDBJ databases">
        <title>Genome sequence of Novosphingobium malaysiense MUSC 273(T).</title>
        <authorList>
            <person name="Lee L.-H."/>
        </authorList>
    </citation>
    <scope>NUCLEOTIDE SEQUENCE [LARGE SCALE GENOMIC DNA]</scope>
    <source>
        <strain evidence="2 3">MUSC 273</strain>
    </source>
</reference>
<protein>
    <submittedName>
        <fullName evidence="2">Uncharacterized protein</fullName>
    </submittedName>
</protein>
<dbReference type="PANTHER" id="PTHR37691">
    <property type="entry name" value="BLR3518 PROTEIN"/>
    <property type="match status" value="1"/>
</dbReference>
<name>A0A0B1ZMQ7_9SPHN</name>
<sequence>MDSKEISMIRTVFMALAAAIALPGVSARAADMSSFTAGPVFSEYGKIASVESDLPVSPETHFKVIFDAKEGAKPGDVVRTFDSVARFVNMNVAAGVPEKNIEVALVVHGPASWFLTNADAFARHDPERINDSAPLVKQLVAHGVTIYLCGQSAVANGIAKSDLLPGVKLSLSAMNAFAQLQQQGYVLIP</sequence>
<proteinExistence type="predicted"/>
<dbReference type="PANTHER" id="PTHR37691:SF1">
    <property type="entry name" value="BLR3518 PROTEIN"/>
    <property type="match status" value="1"/>
</dbReference>
<evidence type="ECO:0000313" key="2">
    <source>
        <dbReference type="EMBL" id="KHK92425.1"/>
    </source>
</evidence>
<dbReference type="InterPro" id="IPR003787">
    <property type="entry name" value="Sulphur_relay_DsrE/F-like"/>
</dbReference>
<feature type="signal peptide" evidence="1">
    <location>
        <begin position="1"/>
        <end position="29"/>
    </location>
</feature>
<organism evidence="2 3">
    <name type="scientific">Novosphingobium malaysiense</name>
    <dbReference type="NCBI Taxonomy" id="1348853"/>
    <lineage>
        <taxon>Bacteria</taxon>
        <taxon>Pseudomonadati</taxon>
        <taxon>Pseudomonadota</taxon>
        <taxon>Alphaproteobacteria</taxon>
        <taxon>Sphingomonadales</taxon>
        <taxon>Sphingomonadaceae</taxon>
        <taxon>Novosphingobium</taxon>
    </lineage>
</organism>
<dbReference type="EMBL" id="JTDI01000002">
    <property type="protein sequence ID" value="KHK92425.1"/>
    <property type="molecule type" value="Genomic_DNA"/>
</dbReference>
<feature type="chain" id="PRO_5002069047" evidence="1">
    <location>
        <begin position="30"/>
        <end position="189"/>
    </location>
</feature>
<gene>
    <name evidence="2" type="ORF">LK12_06360</name>
</gene>
<dbReference type="InterPro" id="IPR027396">
    <property type="entry name" value="DsrEFH-like"/>
</dbReference>
<evidence type="ECO:0000256" key="1">
    <source>
        <dbReference type="SAM" id="SignalP"/>
    </source>
</evidence>
<dbReference type="STRING" id="1348853.LK12_06360"/>
<dbReference type="AlphaFoldDB" id="A0A0B1ZMQ7"/>
<dbReference type="SUPFAM" id="SSF75169">
    <property type="entry name" value="DsrEFH-like"/>
    <property type="match status" value="1"/>
</dbReference>
<dbReference type="Proteomes" id="UP000031057">
    <property type="component" value="Unassembled WGS sequence"/>
</dbReference>
<dbReference type="Gene3D" id="3.40.1260.10">
    <property type="entry name" value="DsrEFH-like"/>
    <property type="match status" value="1"/>
</dbReference>
<accession>A0A0B1ZMQ7</accession>
<keyword evidence="1" id="KW-0732">Signal</keyword>
<dbReference type="Pfam" id="PF02635">
    <property type="entry name" value="DsrE"/>
    <property type="match status" value="1"/>
</dbReference>